<evidence type="ECO:0000313" key="2">
    <source>
        <dbReference type="EMBL" id="KAL2916968.1"/>
    </source>
</evidence>
<feature type="region of interest" description="Disordered" evidence="1">
    <location>
        <begin position="357"/>
        <end position="483"/>
    </location>
</feature>
<organism evidence="2 3">
    <name type="scientific">Polyrhizophydium stewartii</name>
    <dbReference type="NCBI Taxonomy" id="2732419"/>
    <lineage>
        <taxon>Eukaryota</taxon>
        <taxon>Fungi</taxon>
        <taxon>Fungi incertae sedis</taxon>
        <taxon>Chytridiomycota</taxon>
        <taxon>Chytridiomycota incertae sedis</taxon>
        <taxon>Chytridiomycetes</taxon>
        <taxon>Rhizophydiales</taxon>
        <taxon>Rhizophydiales incertae sedis</taxon>
        <taxon>Polyrhizophydium</taxon>
    </lineage>
</organism>
<keyword evidence="3" id="KW-1185">Reference proteome</keyword>
<evidence type="ECO:0000256" key="1">
    <source>
        <dbReference type="SAM" id="MobiDB-lite"/>
    </source>
</evidence>
<evidence type="ECO:0000313" key="3">
    <source>
        <dbReference type="Proteomes" id="UP001527925"/>
    </source>
</evidence>
<feature type="region of interest" description="Disordered" evidence="1">
    <location>
        <begin position="203"/>
        <end position="283"/>
    </location>
</feature>
<feature type="compositionally biased region" description="Low complexity" evidence="1">
    <location>
        <begin position="389"/>
        <end position="405"/>
    </location>
</feature>
<comment type="caution">
    <text evidence="2">The sequence shown here is derived from an EMBL/GenBank/DDBJ whole genome shotgun (WGS) entry which is preliminary data.</text>
</comment>
<name>A0ABR4NBT3_9FUNG</name>
<protein>
    <submittedName>
        <fullName evidence="2">Uncharacterized protein</fullName>
    </submittedName>
</protein>
<feature type="compositionally biased region" description="Polar residues" evidence="1">
    <location>
        <begin position="150"/>
        <end position="159"/>
    </location>
</feature>
<feature type="region of interest" description="Disordered" evidence="1">
    <location>
        <begin position="140"/>
        <end position="159"/>
    </location>
</feature>
<feature type="compositionally biased region" description="Basic and acidic residues" evidence="1">
    <location>
        <begin position="423"/>
        <end position="441"/>
    </location>
</feature>
<feature type="compositionally biased region" description="Low complexity" evidence="1">
    <location>
        <begin position="443"/>
        <end position="455"/>
    </location>
</feature>
<accession>A0ABR4NBT3</accession>
<gene>
    <name evidence="2" type="ORF">HK105_203400</name>
</gene>
<dbReference type="EMBL" id="JADGIZ020000013">
    <property type="protein sequence ID" value="KAL2916968.1"/>
    <property type="molecule type" value="Genomic_DNA"/>
</dbReference>
<dbReference type="Proteomes" id="UP001527925">
    <property type="component" value="Unassembled WGS sequence"/>
</dbReference>
<sequence length="496" mass="53952">MSRRPVDYTADDAASIQSYLDMYGDDPRAAQGQLPQHHHPYHMGYQQQQQYHQRVGSNMPASSVGYAGIAAPYSPHPLPMQSLPYHHYSSPMSQHDMAAAELHAFSQQAAHLTKPKRTGLMSFNPGKSIADMFRGWSLKSKRGGRHTRSNSEMGMSMQPSSPSLYGMQLGGVGHHHGMQRDTSMPTMPASAHAVHPAHAAHGLHAHPHTHASMTRFPPTSAVEPYSPGPMQRPSLALPHMRSHSARPLPAVPTPLQHYPAPHMHQPAAPRDPRLRRPTGPRDLPQVLQNVVDNKARVAAVQATNVELVQEMQRLVILLTSYVSCSEERTEAQIRETWLTIKHKTETIESNVMSLFSGNNSAAPAETPKDLCAQEQPANPEEAQTEPREAPAQTAVPDAAPAAEAPQSPPVVNKPTTQPVESTEGIKTRSVDKIDADNETAVRSRSPSGHSSSGGSEIIKQFASKLGLDVRPPTHTAGAPRPVARWLEARRASAAAE</sequence>
<reference evidence="2 3" key="1">
    <citation type="submission" date="2023-09" db="EMBL/GenBank/DDBJ databases">
        <title>Pangenome analysis of Batrachochytrium dendrobatidis and related Chytrids.</title>
        <authorList>
            <person name="Yacoub M.N."/>
            <person name="Stajich J.E."/>
            <person name="James T.Y."/>
        </authorList>
    </citation>
    <scope>NUCLEOTIDE SEQUENCE [LARGE SCALE GENOMIC DNA]</scope>
    <source>
        <strain evidence="2 3">JEL0888</strain>
    </source>
</reference>
<proteinExistence type="predicted"/>